<evidence type="ECO:0000256" key="8">
    <source>
        <dbReference type="ARBA" id="ARBA00078103"/>
    </source>
</evidence>
<evidence type="ECO:0000256" key="3">
    <source>
        <dbReference type="ARBA" id="ARBA00023295"/>
    </source>
</evidence>
<dbReference type="FunFam" id="3.20.20.80:FF:000064">
    <property type="entry name" value="Oligo-1,6-glucosidase"/>
    <property type="match status" value="1"/>
</dbReference>
<dbReference type="InterPro" id="IPR017853">
    <property type="entry name" value="GH"/>
</dbReference>
<evidence type="ECO:0000259" key="11">
    <source>
        <dbReference type="SMART" id="SM00642"/>
    </source>
</evidence>
<dbReference type="PANTHER" id="PTHR10357">
    <property type="entry name" value="ALPHA-AMYLASE FAMILY MEMBER"/>
    <property type="match status" value="1"/>
</dbReference>
<keyword evidence="3" id="KW-0326">Glycosidase</keyword>
<dbReference type="RefSeq" id="WP_094784329.1">
    <property type="nucleotide sequence ID" value="NZ_BEDT01000002.1"/>
</dbReference>
<dbReference type="GO" id="GO:0043896">
    <property type="term" value="F:glucan 1,6-alpha-glucosidase activity"/>
    <property type="evidence" value="ECO:0007669"/>
    <property type="project" value="UniProtKB-EC"/>
</dbReference>
<dbReference type="FunFam" id="3.90.400.10:FF:000002">
    <property type="entry name" value="Sucrose isomerase"/>
    <property type="match status" value="1"/>
</dbReference>
<sequence>MKSNWFKQAVGYQIYPKSFRDTNGDGIGDINGIIEKLPYLKDLGIDFIWINPIYKSPQFDGGYDISDYYALDEARFGTMADLQNLISRAHSLEMKIIMDLVVNHTSDQHPWFIESRKSKDNPYRDYYHWQPATPDHLPNNWVSFFGGSTWTIDEPTGEAYFHVFAKEQPDLNWHNPKVREEIYAMVRWWLEQGIDGFRLDAISHIEKAPWDFKIKSFKDNDPWEPFMNVAGIEAYMQEFKKIFDAYDALTVGEASGVSSKKAPDWTDDQGYIDMIFELEHSVKDDTGKADLKRFKEAIIRWQEDMLARGWNAPYLENHDQPRVIDVLGDGTDASAKALAVAYMLLRGTPFIYQGQEIGMTNFDYTDISQVDATDTIYLYHEKVAAGLSKAAALKAATVNSRDHSRTPMQWDATENAGFTDGQPWLAINPNYREKNIAVSQADPDSILNLYKFLIQLRHENQAISEGGIKFLCPDHPTVLAYERDEFLIVTNLSAEPTTVIFEVPLQEYTDVISQAELPTLTDLQLEGWAYRIYKKNKKTA</sequence>
<evidence type="ECO:0000256" key="1">
    <source>
        <dbReference type="ARBA" id="ARBA00008061"/>
    </source>
</evidence>
<dbReference type="GO" id="GO:0004556">
    <property type="term" value="F:alpha-amylase activity"/>
    <property type="evidence" value="ECO:0007669"/>
    <property type="project" value="TreeGrafter"/>
</dbReference>
<dbReference type="EMBL" id="BEDT01000002">
    <property type="protein sequence ID" value="GAX47260.1"/>
    <property type="molecule type" value="Genomic_DNA"/>
</dbReference>
<evidence type="ECO:0000256" key="2">
    <source>
        <dbReference type="ARBA" id="ARBA00022801"/>
    </source>
</evidence>
<dbReference type="SMART" id="SM00642">
    <property type="entry name" value="Aamy"/>
    <property type="match status" value="1"/>
</dbReference>
<dbReference type="Pfam" id="PF00128">
    <property type="entry name" value="Alpha-amylase"/>
    <property type="match status" value="1"/>
</dbReference>
<reference evidence="13" key="1">
    <citation type="submission" date="2017-08" db="EMBL/GenBank/DDBJ databases">
        <title>Draft genome sequence of Lactococcus sp. strain Rs-Y01, isolated from the gut of the lower termite Reticulitermes speratus.</title>
        <authorList>
            <person name="Ohkuma M."/>
            <person name="Yuki M."/>
        </authorList>
    </citation>
    <scope>NUCLEOTIDE SEQUENCE [LARGE SCALE GENOMIC DNA]</scope>
    <source>
        <strain evidence="13">Rs-Y01</strain>
    </source>
</reference>
<evidence type="ECO:0000256" key="10">
    <source>
        <dbReference type="ARBA" id="ARBA00082008"/>
    </source>
</evidence>
<evidence type="ECO:0000256" key="9">
    <source>
        <dbReference type="ARBA" id="ARBA00081848"/>
    </source>
</evidence>
<evidence type="ECO:0000256" key="7">
    <source>
        <dbReference type="ARBA" id="ARBA00070448"/>
    </source>
</evidence>
<evidence type="ECO:0000256" key="6">
    <source>
        <dbReference type="ARBA" id="ARBA00066532"/>
    </source>
</evidence>
<accession>A0A224X728</accession>
<dbReference type="Gene3D" id="3.20.20.80">
    <property type="entry name" value="Glycosidases"/>
    <property type="match status" value="1"/>
</dbReference>
<comment type="function">
    <text evidence="5">The physiological substrates may be short isomaltosaccharides.</text>
</comment>
<feature type="domain" description="Glycosyl hydrolase family 13 catalytic" evidence="11">
    <location>
        <begin position="13"/>
        <end position="405"/>
    </location>
</feature>
<keyword evidence="2" id="KW-0378">Hydrolase</keyword>
<dbReference type="Gene3D" id="3.90.400.10">
    <property type="entry name" value="Oligo-1,6-glucosidase, Domain 2"/>
    <property type="match status" value="1"/>
</dbReference>
<dbReference type="InterPro" id="IPR045857">
    <property type="entry name" value="O16G_dom_2"/>
</dbReference>
<organism evidence="12 13">
    <name type="scientific">Pseudolactococcus reticulitermitis</name>
    <dbReference type="NCBI Taxonomy" id="2025039"/>
    <lineage>
        <taxon>Bacteria</taxon>
        <taxon>Bacillati</taxon>
        <taxon>Bacillota</taxon>
        <taxon>Bacilli</taxon>
        <taxon>Lactobacillales</taxon>
        <taxon>Streptococcaceae</taxon>
        <taxon>Pseudolactococcus</taxon>
    </lineage>
</organism>
<dbReference type="SUPFAM" id="SSF51011">
    <property type="entry name" value="Glycosyl hydrolase domain"/>
    <property type="match status" value="1"/>
</dbReference>
<dbReference type="OrthoDB" id="9805159at2"/>
<name>A0A224X728_9LACT</name>
<dbReference type="AlphaFoldDB" id="A0A224X728"/>
<protein>
    <recommendedName>
        <fullName evidence="7">Glucan 1,6-alpha-glucosidase</fullName>
        <ecNumber evidence="6">3.2.1.70</ecNumber>
    </recommendedName>
    <alternativeName>
        <fullName evidence="9">Dextran glucosidase</fullName>
    </alternativeName>
    <alternativeName>
        <fullName evidence="10">Exo-1,6-alpha-glucosidase</fullName>
    </alternativeName>
    <alternativeName>
        <fullName evidence="8">Glucodextranase</fullName>
    </alternativeName>
</protein>
<evidence type="ECO:0000256" key="4">
    <source>
        <dbReference type="ARBA" id="ARBA00050879"/>
    </source>
</evidence>
<comment type="catalytic activity">
    <reaction evidence="4">
        <text>Hydrolysis of (1-&gt;6)-alpha-D-glucosidic linkages in (1-&gt;6)-alpha-D-glucans and derived oligosaccharides.</text>
        <dbReference type="EC" id="3.2.1.70"/>
    </reaction>
</comment>
<proteinExistence type="inferred from homology"/>
<gene>
    <name evidence="12" type="ORF">RsY01_859</name>
</gene>
<dbReference type="PANTHER" id="PTHR10357:SF178">
    <property type="entry name" value="OLIGO-1,6-GLUCOSIDASE 3-RELATED"/>
    <property type="match status" value="1"/>
</dbReference>
<comment type="caution">
    <text evidence="12">The sequence shown here is derived from an EMBL/GenBank/DDBJ whole genome shotgun (WGS) entry which is preliminary data.</text>
</comment>
<dbReference type="Proteomes" id="UP000218689">
    <property type="component" value="Unassembled WGS sequence"/>
</dbReference>
<evidence type="ECO:0000313" key="13">
    <source>
        <dbReference type="Proteomes" id="UP000218689"/>
    </source>
</evidence>
<keyword evidence="13" id="KW-1185">Reference proteome</keyword>
<evidence type="ECO:0000313" key="12">
    <source>
        <dbReference type="EMBL" id="GAX47260.1"/>
    </source>
</evidence>
<comment type="similarity">
    <text evidence="1">Belongs to the glycosyl hydrolase 13 family.</text>
</comment>
<dbReference type="CDD" id="cd11333">
    <property type="entry name" value="AmyAc_SI_OligoGlu_DGase"/>
    <property type="match status" value="1"/>
</dbReference>
<dbReference type="SUPFAM" id="SSF51445">
    <property type="entry name" value="(Trans)glycosidases"/>
    <property type="match status" value="1"/>
</dbReference>
<evidence type="ECO:0000256" key="5">
    <source>
        <dbReference type="ARBA" id="ARBA00058853"/>
    </source>
</evidence>
<dbReference type="EC" id="3.2.1.70" evidence="6"/>
<dbReference type="InterPro" id="IPR006047">
    <property type="entry name" value="GH13_cat_dom"/>
</dbReference>
<dbReference type="GO" id="GO:0009313">
    <property type="term" value="P:oligosaccharide catabolic process"/>
    <property type="evidence" value="ECO:0007669"/>
    <property type="project" value="TreeGrafter"/>
</dbReference>